<sequence length="184" mass="21408">MAEAILLAAAEEERLRNLLKIERRQLREASRPLMLPENEFRRHFRLRKSQFEALCGEIIPLLPVPQRSSAVRPEIKICDADLRVLHVDASFGGQSHDSHIWNNCQVKGILEDIHEEEERPWMMTPILNAAPNSPEELYTYKHVRARNVIERCNGVLKTRWRCLLAHRYVNASVFRKGIVTPLEL</sequence>
<dbReference type="InterPro" id="IPR027806">
    <property type="entry name" value="HARBI1_dom"/>
</dbReference>
<feature type="domain" description="DDE Tnp4" evidence="3">
    <location>
        <begin position="77"/>
        <end position="172"/>
    </location>
</feature>
<gene>
    <name evidence="4" type="ORF">OBRU01_00321</name>
</gene>
<protein>
    <recommendedName>
        <fullName evidence="3">DDE Tnp4 domain-containing protein</fullName>
    </recommendedName>
</protein>
<dbReference type="GO" id="GO:0046872">
    <property type="term" value="F:metal ion binding"/>
    <property type="evidence" value="ECO:0007669"/>
    <property type="project" value="UniProtKB-KW"/>
</dbReference>
<comment type="cofactor">
    <cofactor evidence="1">
        <name>a divalent metal cation</name>
        <dbReference type="ChEBI" id="CHEBI:60240"/>
    </cofactor>
</comment>
<dbReference type="Proteomes" id="UP000037510">
    <property type="component" value="Unassembled WGS sequence"/>
</dbReference>
<accession>A0A0L7LV84</accession>
<organism evidence="4 5">
    <name type="scientific">Operophtera brumata</name>
    <name type="common">Winter moth</name>
    <name type="synonym">Phalaena brumata</name>
    <dbReference type="NCBI Taxonomy" id="104452"/>
    <lineage>
        <taxon>Eukaryota</taxon>
        <taxon>Metazoa</taxon>
        <taxon>Ecdysozoa</taxon>
        <taxon>Arthropoda</taxon>
        <taxon>Hexapoda</taxon>
        <taxon>Insecta</taxon>
        <taxon>Pterygota</taxon>
        <taxon>Neoptera</taxon>
        <taxon>Endopterygota</taxon>
        <taxon>Lepidoptera</taxon>
        <taxon>Glossata</taxon>
        <taxon>Ditrysia</taxon>
        <taxon>Geometroidea</taxon>
        <taxon>Geometridae</taxon>
        <taxon>Larentiinae</taxon>
        <taxon>Operophtera</taxon>
    </lineage>
</organism>
<evidence type="ECO:0000256" key="2">
    <source>
        <dbReference type="ARBA" id="ARBA00022723"/>
    </source>
</evidence>
<keyword evidence="5" id="KW-1185">Reference proteome</keyword>
<keyword evidence="2" id="KW-0479">Metal-binding</keyword>
<dbReference type="EMBL" id="JTDY01000014">
    <property type="protein sequence ID" value="KOB79423.1"/>
    <property type="molecule type" value="Genomic_DNA"/>
</dbReference>
<dbReference type="STRING" id="104452.A0A0L7LV84"/>
<dbReference type="AlphaFoldDB" id="A0A0L7LV84"/>
<dbReference type="Pfam" id="PF13359">
    <property type="entry name" value="DDE_Tnp_4"/>
    <property type="match status" value="1"/>
</dbReference>
<name>A0A0L7LV84_OPEBR</name>
<proteinExistence type="predicted"/>
<reference evidence="4 5" key="1">
    <citation type="journal article" date="2015" name="Genome Biol. Evol.">
        <title>The genome of winter moth (Operophtera brumata) provides a genomic perspective on sexual dimorphism and phenology.</title>
        <authorList>
            <person name="Derks M.F."/>
            <person name="Smit S."/>
            <person name="Salis L."/>
            <person name="Schijlen E."/>
            <person name="Bossers A."/>
            <person name="Mateman C."/>
            <person name="Pijl A.S."/>
            <person name="de Ridder D."/>
            <person name="Groenen M.A."/>
            <person name="Visser M.E."/>
            <person name="Megens H.J."/>
        </authorList>
    </citation>
    <scope>NUCLEOTIDE SEQUENCE [LARGE SCALE GENOMIC DNA]</scope>
    <source>
        <strain evidence="4">WM2013NL</strain>
        <tissue evidence="4">Head and thorax</tissue>
    </source>
</reference>
<evidence type="ECO:0000256" key="1">
    <source>
        <dbReference type="ARBA" id="ARBA00001968"/>
    </source>
</evidence>
<comment type="caution">
    <text evidence="4">The sequence shown here is derived from an EMBL/GenBank/DDBJ whole genome shotgun (WGS) entry which is preliminary data.</text>
</comment>
<evidence type="ECO:0000259" key="3">
    <source>
        <dbReference type="Pfam" id="PF13359"/>
    </source>
</evidence>
<evidence type="ECO:0000313" key="5">
    <source>
        <dbReference type="Proteomes" id="UP000037510"/>
    </source>
</evidence>
<evidence type="ECO:0000313" key="4">
    <source>
        <dbReference type="EMBL" id="KOB79423.1"/>
    </source>
</evidence>